<proteinExistence type="inferred from homology"/>
<dbReference type="CDD" id="cd18807">
    <property type="entry name" value="SF1_C_UvrD"/>
    <property type="match status" value="1"/>
</dbReference>
<dbReference type="Gene3D" id="1.10.10.160">
    <property type="match status" value="1"/>
</dbReference>
<reference evidence="15" key="2">
    <citation type="submission" date="2020-01" db="EMBL/GenBank/DDBJ databases">
        <title>Population-level Yeast Reference Genomes.</title>
        <authorList>
            <person name="Yue J.-X."/>
        </authorList>
    </citation>
    <scope>NUCLEOTIDE SEQUENCE</scope>
    <source>
        <strain evidence="15">CBS432</strain>
    </source>
</reference>
<dbReference type="PANTHER" id="PTHR11070">
    <property type="entry name" value="UVRD / RECB / PCRA DNA HELICASE FAMILY MEMBER"/>
    <property type="match status" value="1"/>
</dbReference>
<feature type="compositionally biased region" description="Polar residues" evidence="12">
    <location>
        <begin position="935"/>
        <end position="955"/>
    </location>
</feature>
<dbReference type="GO" id="GO:0000725">
    <property type="term" value="P:recombinational repair"/>
    <property type="evidence" value="ECO:0007669"/>
    <property type="project" value="TreeGrafter"/>
</dbReference>
<reference evidence="15" key="1">
    <citation type="journal article" date="2017" name="Nat. Genet.">
        <title>Contrasting evolutionary genome dynamics between domesticated and wild yeasts.</title>
        <authorList>
            <person name="Yue J.X."/>
            <person name="Li J."/>
            <person name="Aigrain L."/>
            <person name="Hallin J."/>
            <person name="Persson K."/>
            <person name="Oliver K."/>
            <person name="Bergstrom A."/>
            <person name="Coupland P."/>
            <person name="Warringer J."/>
            <person name="Lagomarsino M.C."/>
            <person name="Fischer G."/>
            <person name="Durbin R."/>
            <person name="Liti G."/>
        </authorList>
    </citation>
    <scope>NUCLEOTIDE SEQUENCE</scope>
    <source>
        <strain evidence="15">CBS432</strain>
    </source>
</reference>
<dbReference type="OrthoDB" id="1470711at2759"/>
<dbReference type="PROSITE" id="PS51198">
    <property type="entry name" value="UVRD_HELICASE_ATP_BIND"/>
    <property type="match status" value="1"/>
</dbReference>
<dbReference type="GO" id="GO:0043138">
    <property type="term" value="F:3'-5' DNA helicase activity"/>
    <property type="evidence" value="ECO:0007669"/>
    <property type="project" value="UniProtKB-EC"/>
</dbReference>
<evidence type="ECO:0000256" key="5">
    <source>
        <dbReference type="ARBA" id="ARBA00022840"/>
    </source>
</evidence>
<dbReference type="EC" id="5.6.2.4" evidence="9"/>
<dbReference type="Gene3D" id="1.10.486.10">
    <property type="entry name" value="PCRA, domain 4"/>
    <property type="match status" value="1"/>
</dbReference>
<evidence type="ECO:0000256" key="10">
    <source>
        <dbReference type="ARBA" id="ARBA00048988"/>
    </source>
</evidence>
<feature type="domain" description="UvrD-like helicase C-terminal" evidence="14">
    <location>
        <begin position="317"/>
        <end position="654"/>
    </location>
</feature>
<dbReference type="RefSeq" id="XP_033767194.1">
    <property type="nucleotide sequence ID" value="XM_033911303.1"/>
</dbReference>
<feature type="compositionally biased region" description="Basic and acidic residues" evidence="12">
    <location>
        <begin position="1079"/>
        <end position="1093"/>
    </location>
</feature>
<dbReference type="CDD" id="cd22877">
    <property type="entry name" value="Srs2_C"/>
    <property type="match status" value="1"/>
</dbReference>
<evidence type="ECO:0000256" key="11">
    <source>
        <dbReference type="PROSITE-ProRule" id="PRU00560"/>
    </source>
</evidence>
<dbReference type="Pfam" id="PF00580">
    <property type="entry name" value="UvrD-helicase"/>
    <property type="match status" value="1"/>
</dbReference>
<dbReference type="InterPro" id="IPR014017">
    <property type="entry name" value="DNA_helicase_UvrD-like_C"/>
</dbReference>
<reference evidence="15" key="4">
    <citation type="submission" date="2025-08" db="UniProtKB">
        <authorList>
            <consortium name="RefSeq"/>
        </authorList>
    </citation>
    <scope>IDENTIFICATION</scope>
    <source>
        <strain evidence="15">CBS432</strain>
    </source>
</reference>
<feature type="region of interest" description="Disordered" evidence="12">
    <location>
        <begin position="852"/>
        <end position="973"/>
    </location>
</feature>
<evidence type="ECO:0000256" key="8">
    <source>
        <dbReference type="ARBA" id="ARBA00034617"/>
    </source>
</evidence>
<feature type="compositionally biased region" description="Basic residues" evidence="12">
    <location>
        <begin position="1063"/>
        <end position="1078"/>
    </location>
</feature>
<name>A0A8B8UTW3_SACPA</name>
<dbReference type="CDD" id="cd17932">
    <property type="entry name" value="DEXQc_UvrD"/>
    <property type="match status" value="1"/>
</dbReference>
<dbReference type="InterPro" id="IPR014016">
    <property type="entry name" value="UvrD-like_ATP-bd"/>
</dbReference>
<keyword evidence="4 11" id="KW-0347">Helicase</keyword>
<evidence type="ECO:0000256" key="4">
    <source>
        <dbReference type="ARBA" id="ARBA00022806"/>
    </source>
</evidence>
<dbReference type="InterPro" id="IPR027417">
    <property type="entry name" value="P-loop_NTPase"/>
</dbReference>
<evidence type="ECO:0000256" key="6">
    <source>
        <dbReference type="ARBA" id="ARBA00023125"/>
    </source>
</evidence>
<dbReference type="VEuPathDB" id="FungiDB:SPAR_J01140"/>
<evidence type="ECO:0000256" key="3">
    <source>
        <dbReference type="ARBA" id="ARBA00022801"/>
    </source>
</evidence>
<keyword evidence="6" id="KW-0238">DNA-binding</keyword>
<organism evidence="15">
    <name type="scientific">Saccharomyces paradoxus</name>
    <name type="common">Yeast</name>
    <name type="synonym">Saccharomyces douglasii</name>
    <dbReference type="NCBI Taxonomy" id="27291"/>
    <lineage>
        <taxon>Eukaryota</taxon>
        <taxon>Fungi</taxon>
        <taxon>Dikarya</taxon>
        <taxon>Ascomycota</taxon>
        <taxon>Saccharomycotina</taxon>
        <taxon>Saccharomycetes</taxon>
        <taxon>Saccharomycetales</taxon>
        <taxon>Saccharomycetaceae</taxon>
        <taxon>Saccharomyces</taxon>
    </lineage>
</organism>
<evidence type="ECO:0000256" key="7">
    <source>
        <dbReference type="ARBA" id="ARBA00023235"/>
    </source>
</evidence>
<dbReference type="PANTHER" id="PTHR11070:SF2">
    <property type="entry name" value="ATP-DEPENDENT DNA HELICASE SRS2"/>
    <property type="match status" value="1"/>
</dbReference>
<gene>
    <name evidence="15" type="primary">SRS2</name>
    <name evidence="15" type="ORF">SPAR_J01140</name>
</gene>
<accession>A0A8B8UTW3</accession>
<dbReference type="AlphaFoldDB" id="A0A8B8UTW3"/>
<protein>
    <recommendedName>
        <fullName evidence="9">DNA 3'-5' helicase</fullName>
        <ecNumber evidence="9">5.6.2.4</ecNumber>
    </recommendedName>
</protein>
<evidence type="ECO:0000313" key="15">
    <source>
        <dbReference type="RefSeq" id="XP_033767194.1"/>
    </source>
</evidence>
<comment type="catalytic activity">
    <reaction evidence="10">
        <text>ATP + H2O = ADP + phosphate + H(+)</text>
        <dbReference type="Rhea" id="RHEA:13065"/>
        <dbReference type="ChEBI" id="CHEBI:15377"/>
        <dbReference type="ChEBI" id="CHEBI:15378"/>
        <dbReference type="ChEBI" id="CHEBI:30616"/>
        <dbReference type="ChEBI" id="CHEBI:43474"/>
        <dbReference type="ChEBI" id="CHEBI:456216"/>
        <dbReference type="EC" id="5.6.2.4"/>
    </reaction>
</comment>
<dbReference type="Gene3D" id="3.40.50.300">
    <property type="entry name" value="P-loop containing nucleotide triphosphate hydrolases"/>
    <property type="match status" value="2"/>
</dbReference>
<sequence>MSSNNDLLLHLVSQLNTQQRAAALFDYTRGLQVIAGPGTGKTKVLTSRVAYLILHHHIHPRDIIVTTFTNKAANEMKERLQGMLRGAGVNISELLIGTFHSICLRILYRFGHLVDLQKEWRIIDEKEIDTILDDMIEKVPDQIRDYASSITRKVNLCMPKKNGDEWTIHPKLIKKQISKLKSNAILPEEYILDSNHDAALAYFYQIYQSELSKKNTLDFDDLLMYTFRLLTRERVLSNVKHVLVDEFQDTNGIQLDLMFLFAKGNHHLSRGMTIVGDPDQSIYAFRNALAHNFLEMGRKCPIEYSTIILVENYRSSQKILNTSEILITQQNKGRQNRTPLRAQFDLDFPPVYMNFPAYFLEAPSLVRELLYLKALPNLFTFNDFAILVRQRRQIKSIESALIEHRIPYKIIRGHTFWDSKETRAMLNLLKLIFSPNDKHAILASLLYPARGLGPATGEKIKNALDTLATDASCFQILKDISSKKTMLDIPTKGRSVIADFISMIENCQLLLQSTLLGGLSDLFDKLYELSGLKYEYLYKDGKKKTDQLEQSEPNLLNARHKNIELLKNYFLALLNKSESPDREKNEGMKAAADEADPVESKVISPREYLRNFFNSLSLHSDAVEEEESESNKNAKMNREKNGFVTISTIHGAKGLEWPVVFIPGCEEGIIPCVFNDDKKDESEEDEDEDSEKAKKDASPKKTRILSVEDSIDEERRMFFVAQTRAKYLLYLSNTTTVEDVDRPRIASRFLTTDLVKGMSDSQKLFESTNSIKKLYRILNKKPPAQNDKLFSLDQLRNDYNQFIENRRERMIWQGIQMNDIYGIQLSKNKLSGSVSDFTSAADQLRLETNSSIFPQKKFTERPHPSKTTGSYAPKSRVKSPEKRYAPETTSHHSPTKKKVFAPQYISTNNVPSRREFHSATGKNIPFLRREDRSITDISPRSSTRSLRGASPNKTSHMPDDLIGPSPTRPSRDKVVSNIHFPTAGTFRIETQSNVDELYPSGFPNKSGHSLTSSEFSGFSSVCSNSDQSNNLIRDIKNELDLSDEELLNDISIERRRELLGSKKKEKTKPKSRNRKSKRSDKVKNEEVIDLKSEFEEDDSRNTTAAELLHNPDDTTVDNRPIISNAKFLADAAMKKTHKFSKKVKNEPASSQMDIFSQLSRAKKKSKLNNGEIIVID</sequence>
<feature type="region of interest" description="Disordered" evidence="12">
    <location>
        <begin position="1061"/>
        <end position="1113"/>
    </location>
</feature>
<dbReference type="GO" id="GO:0016787">
    <property type="term" value="F:hydrolase activity"/>
    <property type="evidence" value="ECO:0007669"/>
    <property type="project" value="UniProtKB-UniRule"/>
</dbReference>
<evidence type="ECO:0000256" key="2">
    <source>
        <dbReference type="ARBA" id="ARBA00022741"/>
    </source>
</evidence>
<evidence type="ECO:0000256" key="1">
    <source>
        <dbReference type="ARBA" id="ARBA00009922"/>
    </source>
</evidence>
<dbReference type="GO" id="GO:0005524">
    <property type="term" value="F:ATP binding"/>
    <property type="evidence" value="ECO:0007669"/>
    <property type="project" value="UniProtKB-UniRule"/>
</dbReference>
<dbReference type="Pfam" id="PF13361">
    <property type="entry name" value="UvrD_C"/>
    <property type="match status" value="1"/>
</dbReference>
<keyword evidence="7" id="KW-0413">Isomerase</keyword>
<evidence type="ECO:0000256" key="9">
    <source>
        <dbReference type="ARBA" id="ARBA00034808"/>
    </source>
</evidence>
<comment type="similarity">
    <text evidence="1">Belongs to the helicase family. UvrD subfamily.</text>
</comment>
<dbReference type="GeneID" id="54631523"/>
<feature type="domain" description="UvrD-like helicase ATP-binding" evidence="13">
    <location>
        <begin position="14"/>
        <end position="316"/>
    </location>
</feature>
<dbReference type="InterPro" id="IPR000212">
    <property type="entry name" value="DNA_helicase_UvrD/REP"/>
</dbReference>
<evidence type="ECO:0000259" key="14">
    <source>
        <dbReference type="PROSITE" id="PS51217"/>
    </source>
</evidence>
<dbReference type="PROSITE" id="PS51217">
    <property type="entry name" value="UVRD_HELICASE_CTER"/>
    <property type="match status" value="1"/>
</dbReference>
<dbReference type="InterPro" id="IPR013986">
    <property type="entry name" value="DExx_box_DNA_helicase_dom_sf"/>
</dbReference>
<dbReference type="SUPFAM" id="SSF52540">
    <property type="entry name" value="P-loop containing nucleoside triphosphate hydrolases"/>
    <property type="match status" value="1"/>
</dbReference>
<keyword evidence="5 11" id="KW-0067">ATP-binding</keyword>
<feature type="region of interest" description="Disordered" evidence="12">
    <location>
        <begin position="676"/>
        <end position="701"/>
    </location>
</feature>
<comment type="catalytic activity">
    <reaction evidence="8">
        <text>Couples ATP hydrolysis with the unwinding of duplex DNA by translocating in the 3'-5' direction.</text>
        <dbReference type="EC" id="5.6.2.4"/>
    </reaction>
</comment>
<dbReference type="GO" id="GO:0005634">
    <property type="term" value="C:nucleus"/>
    <property type="evidence" value="ECO:0007669"/>
    <property type="project" value="TreeGrafter"/>
</dbReference>
<evidence type="ECO:0000256" key="12">
    <source>
        <dbReference type="SAM" id="MobiDB-lite"/>
    </source>
</evidence>
<dbReference type="KEGG" id="spao:SPAR_J01140"/>
<keyword evidence="3 11" id="KW-0378">Hydrolase</keyword>
<reference evidence="15" key="3">
    <citation type="submission" date="2025-07" db="EMBL/GenBank/DDBJ databases">
        <authorList>
            <consortium name="NCBI Genome Project"/>
        </authorList>
    </citation>
    <scope>NUCLEOTIDE SEQUENCE</scope>
    <source>
        <strain evidence="15">CBS432</strain>
    </source>
</reference>
<feature type="binding site" evidence="11">
    <location>
        <begin position="35"/>
        <end position="42"/>
    </location>
    <ligand>
        <name>ATP</name>
        <dbReference type="ChEBI" id="CHEBI:30616"/>
    </ligand>
</feature>
<keyword evidence="2 11" id="KW-0547">Nucleotide-binding</keyword>
<evidence type="ECO:0000259" key="13">
    <source>
        <dbReference type="PROSITE" id="PS51198"/>
    </source>
</evidence>
<dbReference type="GO" id="GO:0003677">
    <property type="term" value="F:DNA binding"/>
    <property type="evidence" value="ECO:0007669"/>
    <property type="project" value="UniProtKB-KW"/>
</dbReference>